<feature type="domain" description="Tetrapyrrole biosynthesis uroporphyrinogen III synthase" evidence="10">
    <location>
        <begin position="27"/>
        <end position="268"/>
    </location>
</feature>
<dbReference type="InterPro" id="IPR039793">
    <property type="entry name" value="UROS/Hem4"/>
</dbReference>
<dbReference type="SUPFAM" id="SSF69618">
    <property type="entry name" value="HemD-like"/>
    <property type="match status" value="1"/>
</dbReference>
<dbReference type="InterPro" id="IPR003754">
    <property type="entry name" value="4pyrrol_synth_uPrphyn_synth"/>
</dbReference>
<dbReference type="Gene3D" id="3.40.50.10090">
    <property type="match status" value="2"/>
</dbReference>
<dbReference type="RefSeq" id="WP_133405075.1">
    <property type="nucleotide sequence ID" value="NZ_SMTK01000006.1"/>
</dbReference>
<sequence>MQLPDSQDLDGLRVVLLRTPGRSVDFGEELARRGALPFCLPLIDFERPADPAPLERGLERLAAGGYDWLVVTSATTVMALEACARRTGSTLAGAVPAGTRTAAVGEATAAALSRAGVPVSLTALNSSAQGLLAELPPGPGALLLPQASLADDVLDAGLAGRAWRVDRIEAYRTVDYPADPALRLSEPEPPPPSAPAVLDAAAYRLLAAAGVHAVVLTSPSTARRFFTLLEGAPSTGLAAVAIGPSTAAEAARLGLRLAATANAPTPRGVADAVAGAVAPPPPSSTNGVTP</sequence>
<dbReference type="EMBL" id="SMTK01000006">
    <property type="protein sequence ID" value="TDK23612.1"/>
    <property type="molecule type" value="Genomic_DNA"/>
</dbReference>
<dbReference type="GO" id="GO:0006780">
    <property type="term" value="P:uroporphyrinogen III biosynthetic process"/>
    <property type="evidence" value="ECO:0007669"/>
    <property type="project" value="UniProtKB-UniRule"/>
</dbReference>
<evidence type="ECO:0000313" key="12">
    <source>
        <dbReference type="Proteomes" id="UP000295411"/>
    </source>
</evidence>
<comment type="pathway">
    <text evidence="1 9">Porphyrin-containing compound metabolism; protoporphyrin-IX biosynthesis; coproporphyrinogen-III from 5-aminolevulinate: step 3/4.</text>
</comment>
<evidence type="ECO:0000313" key="11">
    <source>
        <dbReference type="EMBL" id="TDK23612.1"/>
    </source>
</evidence>
<accession>A0A4V3ALM7</accession>
<evidence type="ECO:0000256" key="6">
    <source>
        <dbReference type="ARBA" id="ARBA00037589"/>
    </source>
</evidence>
<evidence type="ECO:0000256" key="8">
    <source>
        <dbReference type="ARBA" id="ARBA00048617"/>
    </source>
</evidence>
<keyword evidence="4 9" id="KW-0456">Lyase</keyword>
<dbReference type="GO" id="GO:0006782">
    <property type="term" value="P:protoporphyrinogen IX biosynthetic process"/>
    <property type="evidence" value="ECO:0007669"/>
    <property type="project" value="UniProtKB-UniRule"/>
</dbReference>
<evidence type="ECO:0000256" key="7">
    <source>
        <dbReference type="ARBA" id="ARBA00040167"/>
    </source>
</evidence>
<evidence type="ECO:0000256" key="5">
    <source>
        <dbReference type="ARBA" id="ARBA00023244"/>
    </source>
</evidence>
<dbReference type="GO" id="GO:0004852">
    <property type="term" value="F:uroporphyrinogen-III synthase activity"/>
    <property type="evidence" value="ECO:0007669"/>
    <property type="project" value="UniProtKB-UniRule"/>
</dbReference>
<evidence type="ECO:0000256" key="1">
    <source>
        <dbReference type="ARBA" id="ARBA00004772"/>
    </source>
</evidence>
<protein>
    <recommendedName>
        <fullName evidence="7 9">Uroporphyrinogen-III synthase</fullName>
        <ecNumber evidence="3 9">4.2.1.75</ecNumber>
    </recommendedName>
</protein>
<dbReference type="Proteomes" id="UP000295411">
    <property type="component" value="Unassembled WGS sequence"/>
</dbReference>
<comment type="function">
    <text evidence="6 9">Catalyzes cyclization of the linear tetrapyrrole, hydroxymethylbilane, to the macrocyclic uroporphyrinogen III.</text>
</comment>
<dbReference type="PANTHER" id="PTHR38042">
    <property type="entry name" value="UROPORPHYRINOGEN-III SYNTHASE, CHLOROPLASTIC"/>
    <property type="match status" value="1"/>
</dbReference>
<dbReference type="OrthoDB" id="9815856at2"/>
<keyword evidence="12" id="KW-1185">Reference proteome</keyword>
<evidence type="ECO:0000256" key="2">
    <source>
        <dbReference type="ARBA" id="ARBA00008133"/>
    </source>
</evidence>
<reference evidence="11 12" key="1">
    <citation type="submission" date="2019-03" db="EMBL/GenBank/DDBJ databases">
        <title>Arthrobacter sp. nov., an bacterium isolated from biocrust in Mu Us Desert.</title>
        <authorList>
            <person name="Lixiong L."/>
        </authorList>
    </citation>
    <scope>NUCLEOTIDE SEQUENCE [LARGE SCALE GENOMIC DNA]</scope>
    <source>
        <strain evidence="11 12">SLN-3</strain>
    </source>
</reference>
<name>A0A4V3ALM7_9MICC</name>
<organism evidence="11 12">
    <name type="scientific">Arthrobacter crusticola</name>
    <dbReference type="NCBI Taxonomy" id="2547960"/>
    <lineage>
        <taxon>Bacteria</taxon>
        <taxon>Bacillati</taxon>
        <taxon>Actinomycetota</taxon>
        <taxon>Actinomycetes</taxon>
        <taxon>Micrococcales</taxon>
        <taxon>Micrococcaceae</taxon>
        <taxon>Arthrobacter</taxon>
    </lineage>
</organism>
<evidence type="ECO:0000256" key="3">
    <source>
        <dbReference type="ARBA" id="ARBA00013109"/>
    </source>
</evidence>
<keyword evidence="5 9" id="KW-0627">Porphyrin biosynthesis</keyword>
<evidence type="ECO:0000256" key="4">
    <source>
        <dbReference type="ARBA" id="ARBA00023239"/>
    </source>
</evidence>
<dbReference type="InterPro" id="IPR036108">
    <property type="entry name" value="4pyrrol_syn_uPrphyn_synt_sf"/>
</dbReference>
<comment type="catalytic activity">
    <reaction evidence="8 9">
        <text>hydroxymethylbilane = uroporphyrinogen III + H2O</text>
        <dbReference type="Rhea" id="RHEA:18965"/>
        <dbReference type="ChEBI" id="CHEBI:15377"/>
        <dbReference type="ChEBI" id="CHEBI:57308"/>
        <dbReference type="ChEBI" id="CHEBI:57845"/>
        <dbReference type="EC" id="4.2.1.75"/>
    </reaction>
</comment>
<dbReference type="CDD" id="cd06578">
    <property type="entry name" value="HemD"/>
    <property type="match status" value="1"/>
</dbReference>
<dbReference type="EC" id="4.2.1.75" evidence="3 9"/>
<evidence type="ECO:0000256" key="9">
    <source>
        <dbReference type="RuleBase" id="RU366031"/>
    </source>
</evidence>
<dbReference type="Pfam" id="PF02602">
    <property type="entry name" value="HEM4"/>
    <property type="match status" value="1"/>
</dbReference>
<dbReference type="AlphaFoldDB" id="A0A4V3ALM7"/>
<dbReference type="UniPathway" id="UPA00251">
    <property type="reaction ID" value="UER00320"/>
</dbReference>
<proteinExistence type="inferred from homology"/>
<comment type="caution">
    <text evidence="11">The sequence shown here is derived from an EMBL/GenBank/DDBJ whole genome shotgun (WGS) entry which is preliminary data.</text>
</comment>
<dbReference type="PANTHER" id="PTHR38042:SF1">
    <property type="entry name" value="UROPORPHYRINOGEN-III SYNTHASE, CHLOROPLASTIC"/>
    <property type="match status" value="1"/>
</dbReference>
<evidence type="ECO:0000259" key="10">
    <source>
        <dbReference type="Pfam" id="PF02602"/>
    </source>
</evidence>
<comment type="similarity">
    <text evidence="2 9">Belongs to the uroporphyrinogen-III synthase family.</text>
</comment>
<gene>
    <name evidence="11" type="ORF">E2F48_16680</name>
</gene>